<dbReference type="InterPro" id="IPR000055">
    <property type="entry name" value="Restrct_endonuc_typeI_TRD"/>
</dbReference>
<keyword evidence="5" id="KW-0378">Hydrolase</keyword>
<dbReference type="Gene3D" id="3.90.220.20">
    <property type="entry name" value="DNA methylase specificity domains"/>
    <property type="match status" value="3"/>
</dbReference>
<protein>
    <submittedName>
        <fullName evidence="5">Restriction endonuclease subunit S</fullName>
    </submittedName>
</protein>
<keyword evidence="2" id="KW-0680">Restriction system</keyword>
<dbReference type="GO" id="GO:0004519">
    <property type="term" value="F:endonuclease activity"/>
    <property type="evidence" value="ECO:0007669"/>
    <property type="project" value="UniProtKB-KW"/>
</dbReference>
<dbReference type="PANTHER" id="PTHR30408">
    <property type="entry name" value="TYPE-1 RESTRICTION ENZYME ECOKI SPECIFICITY PROTEIN"/>
    <property type="match status" value="1"/>
</dbReference>
<accession>A0AA92U176</accession>
<gene>
    <name evidence="5" type="ORF">DWV60_15110</name>
</gene>
<evidence type="ECO:0000259" key="4">
    <source>
        <dbReference type="Pfam" id="PF01420"/>
    </source>
</evidence>
<organism evidence="5 6">
    <name type="scientific">Segatella copri</name>
    <dbReference type="NCBI Taxonomy" id="165179"/>
    <lineage>
        <taxon>Bacteria</taxon>
        <taxon>Pseudomonadati</taxon>
        <taxon>Bacteroidota</taxon>
        <taxon>Bacteroidia</taxon>
        <taxon>Bacteroidales</taxon>
        <taxon>Prevotellaceae</taxon>
        <taxon>Segatella</taxon>
    </lineage>
</organism>
<feature type="domain" description="Type I restriction modification DNA specificity" evidence="4">
    <location>
        <begin position="249"/>
        <end position="406"/>
    </location>
</feature>
<name>A0AA92U176_9BACT</name>
<dbReference type="GO" id="GO:0003677">
    <property type="term" value="F:DNA binding"/>
    <property type="evidence" value="ECO:0007669"/>
    <property type="project" value="UniProtKB-KW"/>
</dbReference>
<proteinExistence type="inferred from homology"/>
<dbReference type="GO" id="GO:0009307">
    <property type="term" value="P:DNA restriction-modification system"/>
    <property type="evidence" value="ECO:0007669"/>
    <property type="project" value="UniProtKB-KW"/>
</dbReference>
<dbReference type="RefSeq" id="WP_118141774.1">
    <property type="nucleotide sequence ID" value="NZ_QSAQ01000055.1"/>
</dbReference>
<evidence type="ECO:0000256" key="3">
    <source>
        <dbReference type="ARBA" id="ARBA00023125"/>
    </source>
</evidence>
<dbReference type="Pfam" id="PF01420">
    <property type="entry name" value="Methylase_S"/>
    <property type="match status" value="2"/>
</dbReference>
<dbReference type="Proteomes" id="UP000286077">
    <property type="component" value="Unassembled WGS sequence"/>
</dbReference>
<evidence type="ECO:0000313" key="5">
    <source>
        <dbReference type="EMBL" id="RGW63698.1"/>
    </source>
</evidence>
<dbReference type="EMBL" id="QSAQ01000055">
    <property type="protein sequence ID" value="RGW63698.1"/>
    <property type="molecule type" value="Genomic_DNA"/>
</dbReference>
<feature type="domain" description="Type I restriction modification DNA specificity" evidence="4">
    <location>
        <begin position="510"/>
        <end position="665"/>
    </location>
</feature>
<reference evidence="5 6" key="1">
    <citation type="submission" date="2018-08" db="EMBL/GenBank/DDBJ databases">
        <title>A genome reference for cultivated species of the human gut microbiota.</title>
        <authorList>
            <person name="Zou Y."/>
            <person name="Xue W."/>
            <person name="Luo G."/>
        </authorList>
    </citation>
    <scope>NUCLEOTIDE SEQUENCE [LARGE SCALE GENOMIC DNA]</scope>
    <source>
        <strain evidence="5 6">AF11-14</strain>
    </source>
</reference>
<dbReference type="SUPFAM" id="SSF116734">
    <property type="entry name" value="DNA methylase specificity domain"/>
    <property type="match status" value="3"/>
</dbReference>
<evidence type="ECO:0000256" key="2">
    <source>
        <dbReference type="ARBA" id="ARBA00022747"/>
    </source>
</evidence>
<dbReference type="CDD" id="cd16961">
    <property type="entry name" value="RMtype1_S_TRD-CR_like"/>
    <property type="match status" value="1"/>
</dbReference>
<dbReference type="InterPro" id="IPR044946">
    <property type="entry name" value="Restrct_endonuc_typeI_TRD_sf"/>
</dbReference>
<dbReference type="PANTHER" id="PTHR30408:SF12">
    <property type="entry name" value="TYPE I RESTRICTION ENZYME MJAVIII SPECIFICITY SUBUNIT"/>
    <property type="match status" value="1"/>
</dbReference>
<keyword evidence="3" id="KW-0238">DNA-binding</keyword>
<dbReference type="AlphaFoldDB" id="A0AA92U176"/>
<keyword evidence="5" id="KW-0540">Nuclease</keyword>
<keyword evidence="5" id="KW-0255">Endonuclease</keyword>
<comment type="caution">
    <text evidence="5">The sequence shown here is derived from an EMBL/GenBank/DDBJ whole genome shotgun (WGS) entry which is preliminary data.</text>
</comment>
<evidence type="ECO:0000313" key="6">
    <source>
        <dbReference type="Proteomes" id="UP000286077"/>
    </source>
</evidence>
<dbReference type="InterPro" id="IPR052021">
    <property type="entry name" value="Type-I_RS_S_subunit"/>
</dbReference>
<comment type="similarity">
    <text evidence="1">Belongs to the type-I restriction system S methylase family.</text>
</comment>
<sequence>MESEFYNSNTVSYKNTVKASQIIDFSQYGTSKELNEMGEGYPVLRLNEFNYSFISHPDKYCSLLDIDAYHGLQLKKDDVLICRTNGNPKFVGRSAIVPKDYDYAFASYLFRIRPNRKYINSATLVAFLNSKYGRLEIEKYSMVGNQANFSPAKFREISIPVFSKDLNDKIEDITYRAFQKLEMSESLYSEAANNMLECLDLNDFTASSNSCNVKTLKESFIETGRLDAEYYQPKYDDILHYIQAYKYGSKNLAEICDIKEENFTPKDDTTYKYVELANIGKYGNIIGCSQQKGEDLPSRARRIVSKNDVVISSLEGSLDSCALVEEDYDGALCSTGFYVLKSSVLNSETLLVLFKSPLVKELMRKGCSGTILTAIGRQELERIPIPLIRQEIQEEIAQHVQSSISLRKESQQLLEHAKLTVEGAIQNGGGKIASEYYVLQEKSAMELHIAIYVLLHEVGIISNDAKVKVSNVVCSCKKLSDSFLASGRLDAEYYQPKYDLLFEKLEGFPTATIKEIATIQKSIEPGSDAYQEEGIPFIRVANLSKFGLSNSDVKLDTTQFADTIRPQKDTILLSKDGSVGIAYKMEETQDVITSSAILHLQLTTPNVLPDYLTLVLNSIVVKLQAERDAGGSIIQHWKPSEIEHVIIPILPMNEQQMIANKIKQSFKMREDAQDLLLQAKCIIETAIEK</sequence>
<evidence type="ECO:0000256" key="1">
    <source>
        <dbReference type="ARBA" id="ARBA00010923"/>
    </source>
</evidence>